<protein>
    <submittedName>
        <fullName evidence="1">Uncharacterized protein</fullName>
    </submittedName>
</protein>
<reference evidence="1" key="1">
    <citation type="journal article" date="2020" name="Stud. Mycol.">
        <title>101 Dothideomycetes genomes: a test case for predicting lifestyles and emergence of pathogens.</title>
        <authorList>
            <person name="Haridas S."/>
            <person name="Albert R."/>
            <person name="Binder M."/>
            <person name="Bloem J."/>
            <person name="Labutti K."/>
            <person name="Salamov A."/>
            <person name="Andreopoulos B."/>
            <person name="Baker S."/>
            <person name="Barry K."/>
            <person name="Bills G."/>
            <person name="Bluhm B."/>
            <person name="Cannon C."/>
            <person name="Castanera R."/>
            <person name="Culley D."/>
            <person name="Daum C."/>
            <person name="Ezra D."/>
            <person name="Gonzalez J."/>
            <person name="Henrissat B."/>
            <person name="Kuo A."/>
            <person name="Liang C."/>
            <person name="Lipzen A."/>
            <person name="Lutzoni F."/>
            <person name="Magnuson J."/>
            <person name="Mondo S."/>
            <person name="Nolan M."/>
            <person name="Ohm R."/>
            <person name="Pangilinan J."/>
            <person name="Park H.-J."/>
            <person name="Ramirez L."/>
            <person name="Alfaro M."/>
            <person name="Sun H."/>
            <person name="Tritt A."/>
            <person name="Yoshinaga Y."/>
            <person name="Zwiers L.-H."/>
            <person name="Turgeon B."/>
            <person name="Goodwin S."/>
            <person name="Spatafora J."/>
            <person name="Crous P."/>
            <person name="Grigoriev I."/>
        </authorList>
    </citation>
    <scope>NUCLEOTIDE SEQUENCE</scope>
    <source>
        <strain evidence="1">CBS 525.71</strain>
    </source>
</reference>
<evidence type="ECO:0000313" key="1">
    <source>
        <dbReference type="EMBL" id="KAF2625684.1"/>
    </source>
</evidence>
<name>A0ACB6RV89_9PLEO</name>
<organism evidence="1 2">
    <name type="scientific">Macroventuria anomochaeta</name>
    <dbReference type="NCBI Taxonomy" id="301207"/>
    <lineage>
        <taxon>Eukaryota</taxon>
        <taxon>Fungi</taxon>
        <taxon>Dikarya</taxon>
        <taxon>Ascomycota</taxon>
        <taxon>Pezizomycotina</taxon>
        <taxon>Dothideomycetes</taxon>
        <taxon>Pleosporomycetidae</taxon>
        <taxon>Pleosporales</taxon>
        <taxon>Pleosporineae</taxon>
        <taxon>Didymellaceae</taxon>
        <taxon>Macroventuria</taxon>
    </lineage>
</organism>
<accession>A0ACB6RV89</accession>
<comment type="caution">
    <text evidence="1">The sequence shown here is derived from an EMBL/GenBank/DDBJ whole genome shotgun (WGS) entry which is preliminary data.</text>
</comment>
<keyword evidence="2" id="KW-1185">Reference proteome</keyword>
<gene>
    <name evidence="1" type="ORF">BU25DRAFT_412339</name>
</gene>
<sequence length="215" mass="22184">MTNYMAQCEGTVGGPLTNDSVPYPLRDWMPKNTLKTTAMPSSSTALTSQSVTTLTGIASAGTAMPRSTPLSSDTTATRSDSIATVLDDEASSPSYATSTAISAPITQNDSKPTLNVAAIIGVAVGGIVLLGLIVCLTAFLLRRRKRKEPSRSMSPPSYEAADSKEGYEKPELDGQAVRYQYSEVGAGASMGAPVVYAELDGGSPVSPVGGLAGRS</sequence>
<dbReference type="EMBL" id="MU006724">
    <property type="protein sequence ID" value="KAF2625684.1"/>
    <property type="molecule type" value="Genomic_DNA"/>
</dbReference>
<evidence type="ECO:0000313" key="2">
    <source>
        <dbReference type="Proteomes" id="UP000799754"/>
    </source>
</evidence>
<dbReference type="Proteomes" id="UP000799754">
    <property type="component" value="Unassembled WGS sequence"/>
</dbReference>
<proteinExistence type="predicted"/>